<gene>
    <name evidence="2" type="ORF">SAMN05661096_00126</name>
</gene>
<dbReference type="RefSeq" id="WP_085515152.1">
    <property type="nucleotide sequence ID" value="NZ_FXAW01000001.1"/>
</dbReference>
<sequence>MNFKGIVKGLHHITATVNDAQEDYDFYTKLLGQRLIKETVNFDNENVYHFYYGNEIGSPSTIFTTFPYKGQGVKDGVIGSGQVFETVFSAPKGSLNFWEKRLQGAGVEFSTIQSFGQSKLQFKDPSGLNIAIVEDENDQRTPIWKTDDISQDDNLIGIHHVVLAISDVKESLEFLQVFGYEVTAKEGDFTKLESTQKGAGNSLVLMEAGELPRGKNGIGTVHHVAHRVKKIEDSLKIRDYLVDELGLKVTEVKDRKYFQSIYFRIPGGVLFEVATEGPGFLVDESNEELGSSLKLPDWQEPKRKQIEAGLLSYKK</sequence>
<dbReference type="CDD" id="cd08347">
    <property type="entry name" value="PcpA_C_like"/>
    <property type="match status" value="1"/>
</dbReference>
<dbReference type="OrthoDB" id="9785698at2"/>
<dbReference type="InterPro" id="IPR029068">
    <property type="entry name" value="Glyas_Bleomycin-R_OHBP_Dase"/>
</dbReference>
<organism evidence="2 3">
    <name type="scientific">Marivirga sericea</name>
    <dbReference type="NCBI Taxonomy" id="1028"/>
    <lineage>
        <taxon>Bacteria</taxon>
        <taxon>Pseudomonadati</taxon>
        <taxon>Bacteroidota</taxon>
        <taxon>Cytophagia</taxon>
        <taxon>Cytophagales</taxon>
        <taxon>Marivirgaceae</taxon>
        <taxon>Marivirga</taxon>
    </lineage>
</organism>
<dbReference type="PROSITE" id="PS51819">
    <property type="entry name" value="VOC"/>
    <property type="match status" value="2"/>
</dbReference>
<dbReference type="InterPro" id="IPR052537">
    <property type="entry name" value="Extradiol_RC_dioxygenase"/>
</dbReference>
<dbReference type="InterPro" id="IPR037523">
    <property type="entry name" value="VOC_core"/>
</dbReference>
<dbReference type="InterPro" id="IPR004360">
    <property type="entry name" value="Glyas_Fos-R_dOase_dom"/>
</dbReference>
<evidence type="ECO:0000313" key="3">
    <source>
        <dbReference type="Proteomes" id="UP000193804"/>
    </source>
</evidence>
<dbReference type="Proteomes" id="UP000193804">
    <property type="component" value="Unassembled WGS sequence"/>
</dbReference>
<dbReference type="STRING" id="1028.SAMN05661096_00126"/>
<feature type="domain" description="VOC" evidence="1">
    <location>
        <begin position="157"/>
        <end position="276"/>
    </location>
</feature>
<reference evidence="3" key="1">
    <citation type="submission" date="2017-04" db="EMBL/GenBank/DDBJ databases">
        <authorList>
            <person name="Varghese N."/>
            <person name="Submissions S."/>
        </authorList>
    </citation>
    <scope>NUCLEOTIDE SEQUENCE [LARGE SCALE GENOMIC DNA]</scope>
    <source>
        <strain evidence="3">DSM 4125</strain>
    </source>
</reference>
<dbReference type="Gene3D" id="3.10.180.10">
    <property type="entry name" value="2,3-Dihydroxybiphenyl 1,2-Dioxygenase, domain 1"/>
    <property type="match status" value="2"/>
</dbReference>
<evidence type="ECO:0000313" key="2">
    <source>
        <dbReference type="EMBL" id="SMG08353.1"/>
    </source>
</evidence>
<protein>
    <submittedName>
        <fullName evidence="2">Glyoxalase family protein</fullName>
    </submittedName>
</protein>
<feature type="domain" description="VOC" evidence="1">
    <location>
        <begin position="9"/>
        <end position="135"/>
    </location>
</feature>
<dbReference type="PANTHER" id="PTHR36110:SF2">
    <property type="entry name" value="RING-CLEAVING DIOXYGENASE MHQE-RELATED"/>
    <property type="match status" value="1"/>
</dbReference>
<name>A0A1X7I321_9BACT</name>
<dbReference type="AlphaFoldDB" id="A0A1X7I321"/>
<keyword evidence="3" id="KW-1185">Reference proteome</keyword>
<proteinExistence type="predicted"/>
<dbReference type="SUPFAM" id="SSF54593">
    <property type="entry name" value="Glyoxalase/Bleomycin resistance protein/Dihydroxybiphenyl dioxygenase"/>
    <property type="match status" value="1"/>
</dbReference>
<evidence type="ECO:0000259" key="1">
    <source>
        <dbReference type="PROSITE" id="PS51819"/>
    </source>
</evidence>
<dbReference type="Pfam" id="PF00903">
    <property type="entry name" value="Glyoxalase"/>
    <property type="match status" value="2"/>
</dbReference>
<accession>A0A1X7I321</accession>
<dbReference type="EMBL" id="FXAW01000001">
    <property type="protein sequence ID" value="SMG08353.1"/>
    <property type="molecule type" value="Genomic_DNA"/>
</dbReference>
<dbReference type="PANTHER" id="PTHR36110">
    <property type="entry name" value="RING-CLEAVING DIOXYGENASE MHQE-RELATED"/>
    <property type="match status" value="1"/>
</dbReference>